<dbReference type="GO" id="GO:0005737">
    <property type="term" value="C:cytoplasm"/>
    <property type="evidence" value="ECO:0007669"/>
    <property type="project" value="UniProtKB-SubCell"/>
</dbReference>
<dbReference type="eggNOG" id="KOG1704">
    <property type="taxonomic scope" value="Eukaryota"/>
</dbReference>
<feature type="domain" description="LIM zinc-binding" evidence="9">
    <location>
        <begin position="229"/>
        <end position="294"/>
    </location>
</feature>
<dbReference type="EMBL" id="GL732609">
    <property type="protein sequence ID" value="EFX71539.1"/>
    <property type="molecule type" value="Genomic_DNA"/>
</dbReference>
<keyword evidence="4" id="KW-0677">Repeat</keyword>
<dbReference type="Pfam" id="PF00412">
    <property type="entry name" value="LIM"/>
    <property type="match status" value="3"/>
</dbReference>
<dbReference type="InterPro" id="IPR001781">
    <property type="entry name" value="Znf_LIM"/>
</dbReference>
<dbReference type="GO" id="GO:0008270">
    <property type="term" value="F:zinc ion binding"/>
    <property type="evidence" value="ECO:0007669"/>
    <property type="project" value="InterPro"/>
</dbReference>
<dbReference type="PROSITE" id="PS00478">
    <property type="entry name" value="LIM_DOMAIN_1"/>
    <property type="match status" value="2"/>
</dbReference>
<dbReference type="OMA" id="PHMGPHS"/>
<dbReference type="Proteomes" id="UP000000305">
    <property type="component" value="Unassembled WGS sequence"/>
</dbReference>
<organism evidence="11 12">
    <name type="scientific">Daphnia pulex</name>
    <name type="common">Water flea</name>
    <dbReference type="NCBI Taxonomy" id="6669"/>
    <lineage>
        <taxon>Eukaryota</taxon>
        <taxon>Metazoa</taxon>
        <taxon>Ecdysozoa</taxon>
        <taxon>Arthropoda</taxon>
        <taxon>Crustacea</taxon>
        <taxon>Branchiopoda</taxon>
        <taxon>Diplostraca</taxon>
        <taxon>Cladocera</taxon>
        <taxon>Anomopoda</taxon>
        <taxon>Daphniidae</taxon>
        <taxon>Daphnia</taxon>
    </lineage>
</organism>
<evidence type="ECO:0000313" key="12">
    <source>
        <dbReference type="Proteomes" id="UP000000305"/>
    </source>
</evidence>
<feature type="non-terminal residue" evidence="11">
    <location>
        <position position="426"/>
    </location>
</feature>
<reference evidence="11 12" key="1">
    <citation type="journal article" date="2011" name="Science">
        <title>The ecoresponsive genome of Daphnia pulex.</title>
        <authorList>
            <person name="Colbourne J.K."/>
            <person name="Pfrender M.E."/>
            <person name="Gilbert D."/>
            <person name="Thomas W.K."/>
            <person name="Tucker A."/>
            <person name="Oakley T.H."/>
            <person name="Tokishita S."/>
            <person name="Aerts A."/>
            <person name="Arnold G.J."/>
            <person name="Basu M.K."/>
            <person name="Bauer D.J."/>
            <person name="Caceres C.E."/>
            <person name="Carmel L."/>
            <person name="Casola C."/>
            <person name="Choi J.H."/>
            <person name="Detter J.C."/>
            <person name="Dong Q."/>
            <person name="Dusheyko S."/>
            <person name="Eads B.D."/>
            <person name="Frohlich T."/>
            <person name="Geiler-Samerotte K.A."/>
            <person name="Gerlach D."/>
            <person name="Hatcher P."/>
            <person name="Jogdeo S."/>
            <person name="Krijgsveld J."/>
            <person name="Kriventseva E.V."/>
            <person name="Kultz D."/>
            <person name="Laforsch C."/>
            <person name="Lindquist E."/>
            <person name="Lopez J."/>
            <person name="Manak J.R."/>
            <person name="Muller J."/>
            <person name="Pangilinan J."/>
            <person name="Patwardhan R.P."/>
            <person name="Pitluck S."/>
            <person name="Pritham E.J."/>
            <person name="Rechtsteiner A."/>
            <person name="Rho M."/>
            <person name="Rogozin I.B."/>
            <person name="Sakarya O."/>
            <person name="Salamov A."/>
            <person name="Schaack S."/>
            <person name="Shapiro H."/>
            <person name="Shiga Y."/>
            <person name="Skalitzky C."/>
            <person name="Smith Z."/>
            <person name="Souvorov A."/>
            <person name="Sung W."/>
            <person name="Tang Z."/>
            <person name="Tsuchiya D."/>
            <person name="Tu H."/>
            <person name="Vos H."/>
            <person name="Wang M."/>
            <person name="Wolf Y.I."/>
            <person name="Yamagata H."/>
            <person name="Yamada T."/>
            <person name="Ye Y."/>
            <person name="Shaw J.R."/>
            <person name="Andrews J."/>
            <person name="Crease T.J."/>
            <person name="Tang H."/>
            <person name="Lucas S.M."/>
            <person name="Robertson H.M."/>
            <person name="Bork P."/>
            <person name="Koonin E.V."/>
            <person name="Zdobnov E.M."/>
            <person name="Grigoriev I.V."/>
            <person name="Lynch M."/>
            <person name="Boore J.L."/>
        </authorList>
    </citation>
    <scope>NUCLEOTIDE SEQUENCE [LARGE SCALE GENOMIC DNA]</scope>
</reference>
<keyword evidence="12" id="KW-1185">Reference proteome</keyword>
<protein>
    <recommendedName>
        <fullName evidence="13">Testin</fullName>
    </recommendedName>
</protein>
<evidence type="ECO:0000256" key="6">
    <source>
        <dbReference type="ARBA" id="ARBA00023038"/>
    </source>
</evidence>
<dbReference type="Pfam" id="PF06297">
    <property type="entry name" value="PET"/>
    <property type="match status" value="1"/>
</dbReference>
<dbReference type="KEGG" id="dpx:DAPPUDRAFT_59988"/>
<dbReference type="STRING" id="6669.E9H9W5"/>
<gene>
    <name evidence="11" type="ORF">DAPPUDRAFT_59988</name>
</gene>
<evidence type="ECO:0000256" key="7">
    <source>
        <dbReference type="PROSITE-ProRule" id="PRU00125"/>
    </source>
</evidence>
<dbReference type="PhylomeDB" id="E9H9W5"/>
<dbReference type="FunFam" id="2.10.110.10:FF:000005">
    <property type="entry name" value="Testin isoform 1"/>
    <property type="match status" value="1"/>
</dbReference>
<feature type="region of interest" description="Disordered" evidence="8">
    <location>
        <begin position="68"/>
        <end position="111"/>
    </location>
</feature>
<name>E9H9W5_DAPPU</name>
<accession>E9H9W5</accession>
<dbReference type="InterPro" id="IPR010442">
    <property type="entry name" value="PET_domain"/>
</dbReference>
<keyword evidence="6 7" id="KW-0440">LIM domain</keyword>
<feature type="compositionally biased region" description="Basic and acidic residues" evidence="8">
    <location>
        <begin position="140"/>
        <end position="156"/>
    </location>
</feature>
<dbReference type="CDD" id="cd09341">
    <property type="entry name" value="LIM2_Testin_like"/>
    <property type="match status" value="1"/>
</dbReference>
<keyword evidence="5 7" id="KW-0862">Zinc</keyword>
<evidence type="ECO:0000259" key="10">
    <source>
        <dbReference type="PROSITE" id="PS51303"/>
    </source>
</evidence>
<dbReference type="PROSITE" id="PS50023">
    <property type="entry name" value="LIM_DOMAIN_2"/>
    <property type="match status" value="2"/>
</dbReference>
<evidence type="ECO:0008006" key="13">
    <source>
        <dbReference type="Google" id="ProtNLM"/>
    </source>
</evidence>
<evidence type="ECO:0000256" key="3">
    <source>
        <dbReference type="ARBA" id="ARBA00022723"/>
    </source>
</evidence>
<feature type="domain" description="PET" evidence="10">
    <location>
        <begin position="88"/>
        <end position="197"/>
    </location>
</feature>
<dbReference type="HOGENOM" id="CLU_008937_1_1_1"/>
<feature type="domain" description="LIM zinc-binding" evidence="9">
    <location>
        <begin position="295"/>
        <end position="355"/>
    </location>
</feature>
<keyword evidence="2" id="KW-0963">Cytoplasm</keyword>
<dbReference type="Gene3D" id="2.10.110.10">
    <property type="entry name" value="Cysteine Rich Protein"/>
    <property type="match status" value="3"/>
</dbReference>
<dbReference type="AlphaFoldDB" id="E9H9W5"/>
<dbReference type="PANTHER" id="PTHR24211">
    <property type="entry name" value="LIM DOMAIN-CONTAINING PROTEIN"/>
    <property type="match status" value="1"/>
</dbReference>
<dbReference type="CDD" id="cd09340">
    <property type="entry name" value="LIM1_Testin_like"/>
    <property type="match status" value="1"/>
</dbReference>
<dbReference type="OrthoDB" id="10069167at2759"/>
<dbReference type="FunCoup" id="E9H9W5">
    <property type="interactions" value="197"/>
</dbReference>
<evidence type="ECO:0000256" key="8">
    <source>
        <dbReference type="SAM" id="MobiDB-lite"/>
    </source>
</evidence>
<keyword evidence="3 7" id="KW-0479">Metal-binding</keyword>
<evidence type="ECO:0000256" key="2">
    <source>
        <dbReference type="ARBA" id="ARBA00022490"/>
    </source>
</evidence>
<dbReference type="SUPFAM" id="SSF57716">
    <property type="entry name" value="Glucocorticoid receptor-like (DNA-binding domain)"/>
    <property type="match status" value="2"/>
</dbReference>
<dbReference type="CDD" id="cd09829">
    <property type="entry name" value="PET_testin"/>
    <property type="match status" value="1"/>
</dbReference>
<dbReference type="InParanoid" id="E9H9W5"/>
<dbReference type="PANTHER" id="PTHR24211:SF22">
    <property type="entry name" value="TESTIN"/>
    <property type="match status" value="1"/>
</dbReference>
<dbReference type="PROSITE" id="PS51303">
    <property type="entry name" value="PET"/>
    <property type="match status" value="1"/>
</dbReference>
<feature type="region of interest" description="Disordered" evidence="8">
    <location>
        <begin position="133"/>
        <end position="164"/>
    </location>
</feature>
<dbReference type="SMART" id="SM00132">
    <property type="entry name" value="LIM"/>
    <property type="match status" value="3"/>
</dbReference>
<evidence type="ECO:0000256" key="1">
    <source>
        <dbReference type="ARBA" id="ARBA00004496"/>
    </source>
</evidence>
<evidence type="ECO:0000256" key="5">
    <source>
        <dbReference type="ARBA" id="ARBA00022833"/>
    </source>
</evidence>
<sequence>IAHEQGAGSQCTKCGPKCPGLDLHFWRKVCRHCRCGKEVHNVVDEDPSIRLIRLLAVTPFQAKMDLKLQQQQQGGDGLASSNRPSKLDFNSPARGSAVTLDAPASPLDWVPPTDDSQLAIKYMEQLPLAKQPITGSQAAVDRKKALDRQLPSHDLDPEQCSNLSANEKRKMEEYVKNVKQHVVGQGLIQECPPRPSGKLPPPPPQLDRILGEKVNTLMFQDPEGLVGAWSCRKCTQPIEPGTVAIFAERAGSDKCWHPQCFVCSICHEMLADLIYFFVDDDVFCGRHYAEQMKIPRCKACDELIFAPEYTSAEGASWHMDHFCCWICDTPLAGHQYTPIEGQPHCLDCYQKKYGKDCYECHRPIRAEETRVSHGEMNWHNTASCFKCRQCQVSMMNRQFILKNGQIYCSRECVVQNAQCQAQPILV</sequence>
<proteinExistence type="predicted"/>
<comment type="subcellular location">
    <subcellularLocation>
        <location evidence="1">Cytoplasm</location>
    </subcellularLocation>
</comment>
<dbReference type="InterPro" id="IPR047120">
    <property type="entry name" value="Pk/Esn/Tes"/>
</dbReference>
<evidence type="ECO:0000256" key="4">
    <source>
        <dbReference type="ARBA" id="ARBA00022737"/>
    </source>
</evidence>
<evidence type="ECO:0000259" key="9">
    <source>
        <dbReference type="PROSITE" id="PS50023"/>
    </source>
</evidence>
<evidence type="ECO:0000313" key="11">
    <source>
        <dbReference type="EMBL" id="EFX71539.1"/>
    </source>
</evidence>
<dbReference type="InterPro" id="IPR033724">
    <property type="entry name" value="PET_testin"/>
</dbReference>